<keyword evidence="5" id="KW-0255">Endonuclease</keyword>
<keyword evidence="5" id="KW-0540">Nuclease</keyword>
<evidence type="ECO:0000256" key="2">
    <source>
        <dbReference type="ARBA" id="ARBA00022747"/>
    </source>
</evidence>
<feature type="domain" description="Type I restriction modification DNA specificity" evidence="4">
    <location>
        <begin position="281"/>
        <end position="455"/>
    </location>
</feature>
<protein>
    <submittedName>
        <fullName evidence="5">Restriction endonuclease subunit S</fullName>
        <ecNumber evidence="5">3.1.21.-</ecNumber>
    </submittedName>
</protein>
<reference evidence="5" key="1">
    <citation type="submission" date="2022-06" db="EMBL/GenBank/DDBJ databases">
        <authorList>
            <person name="Sun Q."/>
        </authorList>
    </citation>
    <scope>NUCLEOTIDE SEQUENCE</scope>
    <source>
        <strain evidence="5">S101</strain>
    </source>
</reference>
<comment type="similarity">
    <text evidence="1">Belongs to the type-I restriction system S methylase family.</text>
</comment>
<dbReference type="RefSeq" id="WP_250915679.1">
    <property type="nucleotide sequence ID" value="NZ_JAMXLX010000002.1"/>
</dbReference>
<dbReference type="Proteomes" id="UP001155380">
    <property type="component" value="Unassembled WGS sequence"/>
</dbReference>
<dbReference type="GO" id="GO:0003677">
    <property type="term" value="F:DNA binding"/>
    <property type="evidence" value="ECO:0007669"/>
    <property type="project" value="UniProtKB-KW"/>
</dbReference>
<dbReference type="Gene3D" id="3.90.220.20">
    <property type="entry name" value="DNA methylase specificity domains"/>
    <property type="match status" value="2"/>
</dbReference>
<evidence type="ECO:0000313" key="6">
    <source>
        <dbReference type="Proteomes" id="UP001155380"/>
    </source>
</evidence>
<dbReference type="CDD" id="cd16961">
    <property type="entry name" value="RMtype1_S_TRD-CR_like"/>
    <property type="match status" value="1"/>
</dbReference>
<dbReference type="PANTHER" id="PTHR30408:SF13">
    <property type="entry name" value="TYPE I RESTRICTION ENZYME HINDI SPECIFICITY SUBUNIT"/>
    <property type="match status" value="1"/>
</dbReference>
<sequence length="469" mass="52845">MNEEHFFMVSWGKIERRHDVRFYLPRFVKLEEKVRGRTDRRLRDFFIAMAGGATPKAEEKELYYSDDPAIGIPFIRVQNLSTSGELDIEEVKFINAETHNGMLARSHVHEDDLLVKITGVGRMAVSSVPPKGFEGNINQHIVRAKTRSRIESETLAAFLNTDIGEALATRRATGGTRPALDYPALRSLPIIYNEAILPLLEEANSRRKDALKKADVLLASIDDYLLAELGIALPLEPENTIDKRTQRVSFSAIQQRLDPNFFARKYVDLTEAIARRPFKLLRDVCNLSSETWDQKSGFGETFPYLEISAIDRTTGQITEIAEIPLEEAPSRARMMVRPQDILVSTTRPSRGAITLVSYDHEPFIASTGFAVIREVDTSLVDRKFLFHVLRSRIGLTQMEQRSSGGNYPAITAAELKRIEIPLPDRSTQLSIGQEIERMKTAALQLRREANAELERAKLDIEAILLGDAA</sequence>
<proteinExistence type="inferred from homology"/>
<dbReference type="EMBL" id="JAMXLX010000002">
    <property type="protein sequence ID" value="MCO5957063.1"/>
    <property type="molecule type" value="Genomic_DNA"/>
</dbReference>
<dbReference type="EC" id="3.1.21.-" evidence="5"/>
<dbReference type="InterPro" id="IPR000055">
    <property type="entry name" value="Restrct_endonuc_typeI_TRD"/>
</dbReference>
<dbReference type="GO" id="GO:0016787">
    <property type="term" value="F:hydrolase activity"/>
    <property type="evidence" value="ECO:0007669"/>
    <property type="project" value="UniProtKB-KW"/>
</dbReference>
<dbReference type="Pfam" id="PF01420">
    <property type="entry name" value="Methylase_S"/>
    <property type="match status" value="1"/>
</dbReference>
<dbReference type="InterPro" id="IPR052021">
    <property type="entry name" value="Type-I_RS_S_subunit"/>
</dbReference>
<dbReference type="InterPro" id="IPR044946">
    <property type="entry name" value="Restrct_endonuc_typeI_TRD_sf"/>
</dbReference>
<dbReference type="GO" id="GO:0004519">
    <property type="term" value="F:endonuclease activity"/>
    <property type="evidence" value="ECO:0007669"/>
    <property type="project" value="UniProtKB-KW"/>
</dbReference>
<evidence type="ECO:0000313" key="5">
    <source>
        <dbReference type="EMBL" id="MCO5957063.1"/>
    </source>
</evidence>
<evidence type="ECO:0000259" key="4">
    <source>
        <dbReference type="Pfam" id="PF01420"/>
    </source>
</evidence>
<keyword evidence="5" id="KW-0378">Hydrolase</keyword>
<gene>
    <name evidence="5" type="ORF">NBH21_09805</name>
</gene>
<dbReference type="GO" id="GO:0009307">
    <property type="term" value="P:DNA restriction-modification system"/>
    <property type="evidence" value="ECO:0007669"/>
    <property type="project" value="UniProtKB-KW"/>
</dbReference>
<dbReference type="AlphaFoldDB" id="A0AAJ1BXY2"/>
<keyword evidence="2" id="KW-0680">Restriction system</keyword>
<dbReference type="SUPFAM" id="SSF116734">
    <property type="entry name" value="DNA methylase specificity domain"/>
    <property type="match status" value="2"/>
</dbReference>
<comment type="caution">
    <text evidence="5">The sequence shown here is derived from an EMBL/GenBank/DDBJ whole genome shotgun (WGS) entry which is preliminary data.</text>
</comment>
<accession>A0AAJ1BXY2</accession>
<evidence type="ECO:0000256" key="1">
    <source>
        <dbReference type="ARBA" id="ARBA00010923"/>
    </source>
</evidence>
<organism evidence="5 6">
    <name type="scientific">Ciceribacter sichuanensis</name>
    <dbReference type="NCBI Taxonomy" id="2949647"/>
    <lineage>
        <taxon>Bacteria</taxon>
        <taxon>Pseudomonadati</taxon>
        <taxon>Pseudomonadota</taxon>
        <taxon>Alphaproteobacteria</taxon>
        <taxon>Hyphomicrobiales</taxon>
        <taxon>Rhizobiaceae</taxon>
        <taxon>Ciceribacter</taxon>
    </lineage>
</organism>
<keyword evidence="3" id="KW-0238">DNA-binding</keyword>
<name>A0AAJ1BXY2_9HYPH</name>
<dbReference type="PANTHER" id="PTHR30408">
    <property type="entry name" value="TYPE-1 RESTRICTION ENZYME ECOKI SPECIFICITY PROTEIN"/>
    <property type="match status" value="1"/>
</dbReference>
<evidence type="ECO:0000256" key="3">
    <source>
        <dbReference type="ARBA" id="ARBA00023125"/>
    </source>
</evidence>